<dbReference type="InterPro" id="IPR032466">
    <property type="entry name" value="Metal_Hydrolase"/>
</dbReference>
<keyword evidence="1" id="KW-0732">Signal</keyword>
<proteinExistence type="predicted"/>
<reference evidence="3 4" key="1">
    <citation type="submission" date="2017-07" db="EMBL/GenBank/DDBJ databases">
        <authorList>
            <person name="Sun Z.S."/>
            <person name="Albrecht U."/>
            <person name="Echele G."/>
            <person name="Lee C.C."/>
        </authorList>
    </citation>
    <scope>NUCLEOTIDE SEQUENCE [LARGE SCALE GENOMIC DNA]</scope>
    <source>
        <strain evidence="3 4">CGMCC 1.12710</strain>
    </source>
</reference>
<dbReference type="AlphaFoldDB" id="A0A239PVZ7"/>
<dbReference type="SUPFAM" id="SSF51556">
    <property type="entry name" value="Metallo-dependent hydrolases"/>
    <property type="match status" value="1"/>
</dbReference>
<dbReference type="PANTHER" id="PTHR11647:SF1">
    <property type="entry name" value="COLLAPSIN RESPONSE MEDIATOR PROTEIN"/>
    <property type="match status" value="1"/>
</dbReference>
<dbReference type="PANTHER" id="PTHR11647">
    <property type="entry name" value="HYDRANTOINASE/DIHYDROPYRIMIDINASE FAMILY MEMBER"/>
    <property type="match status" value="1"/>
</dbReference>
<dbReference type="RefSeq" id="WP_200815332.1">
    <property type="nucleotide sequence ID" value="NZ_FZQA01000005.1"/>
</dbReference>
<feature type="signal peptide" evidence="1">
    <location>
        <begin position="1"/>
        <end position="23"/>
    </location>
</feature>
<feature type="domain" description="Amidohydrolase 3" evidence="2">
    <location>
        <begin position="68"/>
        <end position="495"/>
    </location>
</feature>
<keyword evidence="4" id="KW-1185">Reference proteome</keyword>
<dbReference type="GO" id="GO:0016811">
    <property type="term" value="F:hydrolase activity, acting on carbon-nitrogen (but not peptide) bonds, in linear amides"/>
    <property type="evidence" value="ECO:0007669"/>
    <property type="project" value="InterPro"/>
</dbReference>
<feature type="chain" id="PRO_5011992059" evidence="1">
    <location>
        <begin position="24"/>
        <end position="522"/>
    </location>
</feature>
<dbReference type="Gene3D" id="2.30.40.10">
    <property type="entry name" value="Urease, subunit C, domain 1"/>
    <property type="match status" value="1"/>
</dbReference>
<dbReference type="InterPro" id="IPR011059">
    <property type="entry name" value="Metal-dep_hydrolase_composite"/>
</dbReference>
<dbReference type="EMBL" id="FZQA01000005">
    <property type="protein sequence ID" value="SNT74479.1"/>
    <property type="molecule type" value="Genomic_DNA"/>
</dbReference>
<dbReference type="Gene3D" id="3.30.1490.130">
    <property type="entry name" value="D-aminoacylase. Domain 3"/>
    <property type="match status" value="1"/>
</dbReference>
<dbReference type="NCBIfam" id="NF006560">
    <property type="entry name" value="PRK09061.1"/>
    <property type="match status" value="1"/>
</dbReference>
<dbReference type="Gene3D" id="3.20.20.140">
    <property type="entry name" value="Metal-dependent hydrolases"/>
    <property type="match status" value="1"/>
</dbReference>
<evidence type="ECO:0000313" key="4">
    <source>
        <dbReference type="Proteomes" id="UP000198346"/>
    </source>
</evidence>
<dbReference type="SUPFAM" id="SSF51338">
    <property type="entry name" value="Composite domain of metallo-dependent hydrolases"/>
    <property type="match status" value="1"/>
</dbReference>
<gene>
    <name evidence="3" type="ORF">SAMN06297382_2201</name>
</gene>
<evidence type="ECO:0000259" key="2">
    <source>
        <dbReference type="Pfam" id="PF07969"/>
    </source>
</evidence>
<evidence type="ECO:0000313" key="3">
    <source>
        <dbReference type="EMBL" id="SNT74479.1"/>
    </source>
</evidence>
<dbReference type="Proteomes" id="UP000198346">
    <property type="component" value="Unassembled WGS sequence"/>
</dbReference>
<dbReference type="InterPro" id="IPR023100">
    <property type="entry name" value="D-aminoacylase_insert_dom_sf"/>
</dbReference>
<dbReference type="Pfam" id="PF07969">
    <property type="entry name" value="Amidohydro_3"/>
    <property type="match status" value="1"/>
</dbReference>
<sequence length="522" mass="55953">MKTFVALGLALATLLGLFPAASAEETFDLVILNGRVIDPETGLDAVRNVGVRGDRIARITKKNISGARVIDAEGFVVAPGFIDLHAHGQNIPSGRAQALDGVTTALELESGEYPVSSFYDAAAEEGRPIHYGASVNWSRARIAEITGQEPASHDDEFERDPNGPDWRYMVADETQSERILARVQQGLDEGGLGIGVLLGYSPGSGRGEYYALHELAATNGVPTFTHARYLSNTEPDSSFEGFQEMVAVSAATGAQMHVSHLNSISLRNIAPIRAMLQGAQGRGVNITVEAYPYGAGATAIGTALFEGGNWQARLGGIKKSDFTLDGTPLTDAEFDRLQKEAPRTDIVVHFLHPEDKPEDQAILDQSILYPGGAIASDGGEWQINGEEIASDVWPIPAHAESHPRSAGTFSKFLRVYVREQEAISLIDALAKTSLIPAQILEESVPQMRRKGRLQEGADADIVVFGIARVSDRATYEEPAQMSAGFEHVIVAGTPLVSNGVLDTSVLPGRPIRRTPRDGAQSP</sequence>
<dbReference type="InterPro" id="IPR013108">
    <property type="entry name" value="Amidohydro_3"/>
</dbReference>
<protein>
    <submittedName>
        <fullName evidence="3">Dihydroorotase</fullName>
    </submittedName>
</protein>
<organism evidence="3 4">
    <name type="scientific">Amphiplicatus metriothermophilus</name>
    <dbReference type="NCBI Taxonomy" id="1519374"/>
    <lineage>
        <taxon>Bacteria</taxon>
        <taxon>Pseudomonadati</taxon>
        <taxon>Pseudomonadota</taxon>
        <taxon>Alphaproteobacteria</taxon>
        <taxon>Parvularculales</taxon>
        <taxon>Parvularculaceae</taxon>
        <taxon>Amphiplicatus</taxon>
    </lineage>
</organism>
<accession>A0A239PVZ7</accession>
<dbReference type="InterPro" id="IPR050378">
    <property type="entry name" value="Metallo-dep_Hydrolases_sf"/>
</dbReference>
<name>A0A239PVZ7_9PROT</name>
<evidence type="ECO:0000256" key="1">
    <source>
        <dbReference type="SAM" id="SignalP"/>
    </source>
</evidence>